<evidence type="ECO:0000256" key="2">
    <source>
        <dbReference type="ARBA" id="ARBA00022898"/>
    </source>
</evidence>
<dbReference type="InterPro" id="IPR049943">
    <property type="entry name" value="Ser_HO-MeTrfase-like"/>
</dbReference>
<reference evidence="4" key="1">
    <citation type="submission" date="2021-02" db="EMBL/GenBank/DDBJ databases">
        <authorList>
            <person name="Nowell W R."/>
        </authorList>
    </citation>
    <scope>NUCLEOTIDE SEQUENCE</scope>
</reference>
<accession>A0A820SDT4</accession>
<sequence length="89" mass="10386">MLKAQQINSRRLVWTGRETLRDSDPEMYGLIQKEKSRQKRGLEMIASENFTSRSVLETLGSCLTNKYSEVIKQFILDHVFVYSKKKSTL</sequence>
<evidence type="ECO:0000259" key="3">
    <source>
        <dbReference type="Pfam" id="PF00464"/>
    </source>
</evidence>
<keyword evidence="2" id="KW-0663">Pyridoxal phosphate</keyword>
<evidence type="ECO:0000256" key="1">
    <source>
        <dbReference type="ARBA" id="ARBA00001933"/>
    </source>
</evidence>
<comment type="caution">
    <text evidence="4">The sequence shown here is derived from an EMBL/GenBank/DDBJ whole genome shotgun (WGS) entry which is preliminary data.</text>
</comment>
<comment type="cofactor">
    <cofactor evidence="1">
        <name>pyridoxal 5'-phosphate</name>
        <dbReference type="ChEBI" id="CHEBI:597326"/>
    </cofactor>
</comment>
<dbReference type="AlphaFoldDB" id="A0A820SDT4"/>
<evidence type="ECO:0000313" key="4">
    <source>
        <dbReference type="EMBL" id="CAF4456392.1"/>
    </source>
</evidence>
<organism evidence="4 5">
    <name type="scientific">Rotaria socialis</name>
    <dbReference type="NCBI Taxonomy" id="392032"/>
    <lineage>
        <taxon>Eukaryota</taxon>
        <taxon>Metazoa</taxon>
        <taxon>Spiralia</taxon>
        <taxon>Gnathifera</taxon>
        <taxon>Rotifera</taxon>
        <taxon>Eurotatoria</taxon>
        <taxon>Bdelloidea</taxon>
        <taxon>Philodinida</taxon>
        <taxon>Philodinidae</taxon>
        <taxon>Rotaria</taxon>
    </lineage>
</organism>
<dbReference type="PANTHER" id="PTHR11680:SF59">
    <property type="entry name" value="SERINE HYDROXYMETHYLTRANSFERASE, CYTOSOLIC"/>
    <property type="match status" value="1"/>
</dbReference>
<gene>
    <name evidence="4" type="ORF">QYT958_LOCUS1055</name>
</gene>
<proteinExistence type="predicted"/>
<dbReference type="InterPro" id="IPR015422">
    <property type="entry name" value="PyrdxlP-dep_Trfase_small"/>
</dbReference>
<feature type="domain" description="Serine hydroxymethyltransferase-like" evidence="3">
    <location>
        <begin position="20"/>
        <end position="69"/>
    </location>
</feature>
<dbReference type="Gene3D" id="3.90.1150.10">
    <property type="entry name" value="Aspartate Aminotransferase, domain 1"/>
    <property type="match status" value="1"/>
</dbReference>
<dbReference type="Pfam" id="PF00464">
    <property type="entry name" value="SHMT"/>
    <property type="match status" value="1"/>
</dbReference>
<dbReference type="GO" id="GO:0004372">
    <property type="term" value="F:glycine hydroxymethyltransferase activity"/>
    <property type="evidence" value="ECO:0007669"/>
    <property type="project" value="TreeGrafter"/>
</dbReference>
<dbReference type="Proteomes" id="UP000663848">
    <property type="component" value="Unassembled WGS sequence"/>
</dbReference>
<name>A0A820SDT4_9BILA</name>
<dbReference type="GO" id="GO:0019264">
    <property type="term" value="P:glycine biosynthetic process from serine"/>
    <property type="evidence" value="ECO:0007669"/>
    <property type="project" value="TreeGrafter"/>
</dbReference>
<protein>
    <recommendedName>
        <fullName evidence="3">Serine hydroxymethyltransferase-like domain-containing protein</fullName>
    </recommendedName>
</protein>
<dbReference type="GO" id="GO:0046653">
    <property type="term" value="P:tetrahydrofolate metabolic process"/>
    <property type="evidence" value="ECO:0007669"/>
    <property type="project" value="TreeGrafter"/>
</dbReference>
<dbReference type="EMBL" id="CAJOBR010000053">
    <property type="protein sequence ID" value="CAF4456392.1"/>
    <property type="molecule type" value="Genomic_DNA"/>
</dbReference>
<dbReference type="PANTHER" id="PTHR11680">
    <property type="entry name" value="SERINE HYDROXYMETHYLTRANSFERASE"/>
    <property type="match status" value="1"/>
</dbReference>
<dbReference type="GO" id="GO:0030170">
    <property type="term" value="F:pyridoxal phosphate binding"/>
    <property type="evidence" value="ECO:0007669"/>
    <property type="project" value="TreeGrafter"/>
</dbReference>
<dbReference type="GO" id="GO:0005739">
    <property type="term" value="C:mitochondrion"/>
    <property type="evidence" value="ECO:0007669"/>
    <property type="project" value="TreeGrafter"/>
</dbReference>
<evidence type="ECO:0000313" key="5">
    <source>
        <dbReference type="Proteomes" id="UP000663848"/>
    </source>
</evidence>
<dbReference type="SUPFAM" id="SSF53383">
    <property type="entry name" value="PLP-dependent transferases"/>
    <property type="match status" value="1"/>
</dbReference>
<dbReference type="GO" id="GO:0005634">
    <property type="term" value="C:nucleus"/>
    <property type="evidence" value="ECO:0007669"/>
    <property type="project" value="TreeGrafter"/>
</dbReference>
<dbReference type="InterPro" id="IPR015424">
    <property type="entry name" value="PyrdxlP-dep_Trfase"/>
</dbReference>
<dbReference type="InterPro" id="IPR039429">
    <property type="entry name" value="SHMT-like_dom"/>
</dbReference>